<gene>
    <name evidence="2" type="ORF">ACFORO_39720</name>
</gene>
<feature type="region of interest" description="Disordered" evidence="1">
    <location>
        <begin position="33"/>
        <end position="75"/>
    </location>
</feature>
<evidence type="ECO:0000313" key="3">
    <source>
        <dbReference type="Proteomes" id="UP001595764"/>
    </source>
</evidence>
<accession>A0ABV7QVD4</accession>
<dbReference type="RefSeq" id="WP_377873143.1">
    <property type="nucleotide sequence ID" value="NZ_JBHMAY010000046.1"/>
</dbReference>
<protein>
    <recommendedName>
        <fullName evidence="4">Lipoprotein</fullName>
    </recommendedName>
</protein>
<comment type="caution">
    <text evidence="2">The sequence shown here is derived from an EMBL/GenBank/DDBJ whole genome shotgun (WGS) entry which is preliminary data.</text>
</comment>
<sequence>MRRTIGRLAAVCAAVAITASCSLQPSGVGAIVRQMPDEPSDVPAPVLPPPPQPNKPRLAENPTETHQGKNNATVPLTWPSGVSGFLTFDCPKCTGHVAVTTDGTEGLLVNDGDAYHGTAWFNVSPGGKSVHTLTVEAKGSWTATITDYRGVPVVEPGKPYNGHGDAVLAVPPNTNWGKFFTGSKGSNGVWVLVDGYPHLAVNHIGETTGEFPLTGPTYVAVETFEADWTFTAF</sequence>
<proteinExistence type="predicted"/>
<keyword evidence="3" id="KW-1185">Reference proteome</keyword>
<feature type="compositionally biased region" description="Polar residues" evidence="1">
    <location>
        <begin position="62"/>
        <end position="74"/>
    </location>
</feature>
<organism evidence="2 3">
    <name type="scientific">Amycolatopsis halotolerans</name>
    <dbReference type="NCBI Taxonomy" id="330083"/>
    <lineage>
        <taxon>Bacteria</taxon>
        <taxon>Bacillati</taxon>
        <taxon>Actinomycetota</taxon>
        <taxon>Actinomycetes</taxon>
        <taxon>Pseudonocardiales</taxon>
        <taxon>Pseudonocardiaceae</taxon>
        <taxon>Amycolatopsis</taxon>
    </lineage>
</organism>
<dbReference type="EMBL" id="JBHRWI010000062">
    <property type="protein sequence ID" value="MFC3516349.1"/>
    <property type="molecule type" value="Genomic_DNA"/>
</dbReference>
<reference evidence="3" key="1">
    <citation type="journal article" date="2019" name="Int. J. Syst. Evol. Microbiol.">
        <title>The Global Catalogue of Microorganisms (GCM) 10K type strain sequencing project: providing services to taxonomists for standard genome sequencing and annotation.</title>
        <authorList>
            <consortium name="The Broad Institute Genomics Platform"/>
            <consortium name="The Broad Institute Genome Sequencing Center for Infectious Disease"/>
            <person name="Wu L."/>
            <person name="Ma J."/>
        </authorList>
    </citation>
    <scope>NUCLEOTIDE SEQUENCE [LARGE SCALE GENOMIC DNA]</scope>
    <source>
        <strain evidence="3">CGMCC 4.7682</strain>
    </source>
</reference>
<dbReference type="PROSITE" id="PS51257">
    <property type="entry name" value="PROKAR_LIPOPROTEIN"/>
    <property type="match status" value="1"/>
</dbReference>
<evidence type="ECO:0000256" key="1">
    <source>
        <dbReference type="SAM" id="MobiDB-lite"/>
    </source>
</evidence>
<evidence type="ECO:0000313" key="2">
    <source>
        <dbReference type="EMBL" id="MFC3516349.1"/>
    </source>
</evidence>
<name>A0ABV7QVD4_9PSEU</name>
<dbReference type="Proteomes" id="UP001595764">
    <property type="component" value="Unassembled WGS sequence"/>
</dbReference>
<evidence type="ECO:0008006" key="4">
    <source>
        <dbReference type="Google" id="ProtNLM"/>
    </source>
</evidence>
<feature type="compositionally biased region" description="Pro residues" evidence="1">
    <location>
        <begin position="45"/>
        <end position="54"/>
    </location>
</feature>